<dbReference type="Pfam" id="PF00174">
    <property type="entry name" value="Oxidored_molyb"/>
    <property type="match status" value="1"/>
</dbReference>
<feature type="transmembrane region" description="Helical" evidence="1">
    <location>
        <begin position="136"/>
        <end position="157"/>
    </location>
</feature>
<dbReference type="Proteomes" id="UP000241848">
    <property type="component" value="Unassembled WGS sequence"/>
</dbReference>
<dbReference type="InterPro" id="IPR000572">
    <property type="entry name" value="OxRdtase_Mopterin-bd_dom"/>
</dbReference>
<protein>
    <recommendedName>
        <fullName evidence="2">Oxidoreductase molybdopterin-binding domain-containing protein</fullName>
    </recommendedName>
</protein>
<keyword evidence="1" id="KW-0812">Transmembrane</keyword>
<accession>A0A2T2WLM7</accession>
<keyword evidence="1" id="KW-1133">Transmembrane helix</keyword>
<comment type="caution">
    <text evidence="3">The sequence shown here is derived from an EMBL/GenBank/DDBJ whole genome shotgun (WGS) entry which is preliminary data.</text>
</comment>
<gene>
    <name evidence="3" type="ORF">C7B45_04160</name>
</gene>
<feature type="transmembrane region" description="Helical" evidence="1">
    <location>
        <begin position="29"/>
        <end position="50"/>
    </location>
</feature>
<evidence type="ECO:0000256" key="1">
    <source>
        <dbReference type="SAM" id="Phobius"/>
    </source>
</evidence>
<sequence length="346" mass="38923">MALGLLVLSGFALFLSTWRRIVGPFFAVVQWTHIVGGILYGIAIIGWSRFFYPWAPGTQSRHLGPGYARWGYFILLVLLASGLGLLVGPSSTRAVATVLHGLSALALVVWALWHLLTRLPIWKKPSGEWHLSRRRALRWTAAAVVAVPVVMGLPTLMKMLSGRLFAEGSNDGALPGFVPYTVINGFPDIPREHWHLWVHGVPQAKTLDWTEYASLPRRQVVINFHCVTGWVVPHVEFEGVDLLQFLTQLGWDPTKKPWVTFYSGDGVYTDTLDIGQIREYRPLLADVIDHRPLPVAQGFPVRLLVPDMYGYKSVKWLVGIRVSERAEPGFWEQRGYPQNAYFGSYP</sequence>
<evidence type="ECO:0000259" key="2">
    <source>
        <dbReference type="Pfam" id="PF00174"/>
    </source>
</evidence>
<proteinExistence type="predicted"/>
<dbReference type="PANTHER" id="PTHR43032">
    <property type="entry name" value="PROTEIN-METHIONINE-SULFOXIDE REDUCTASE"/>
    <property type="match status" value="1"/>
</dbReference>
<name>A0A2T2WLM7_9FIRM</name>
<keyword evidence="1" id="KW-0472">Membrane</keyword>
<organism evidence="3 4">
    <name type="scientific">Sulfobacillus acidophilus</name>
    <dbReference type="NCBI Taxonomy" id="53633"/>
    <lineage>
        <taxon>Bacteria</taxon>
        <taxon>Bacillati</taxon>
        <taxon>Bacillota</taxon>
        <taxon>Clostridia</taxon>
        <taxon>Eubacteriales</taxon>
        <taxon>Clostridiales Family XVII. Incertae Sedis</taxon>
        <taxon>Sulfobacillus</taxon>
    </lineage>
</organism>
<dbReference type="PANTHER" id="PTHR43032:SF4">
    <property type="entry name" value="OXIDOREDUCTASE MOLYBDOPTERIN-BINDING DOMAIN-CONTAINING PROTEIN"/>
    <property type="match status" value="1"/>
</dbReference>
<feature type="transmembrane region" description="Helical" evidence="1">
    <location>
        <begin position="94"/>
        <end position="116"/>
    </location>
</feature>
<evidence type="ECO:0000313" key="3">
    <source>
        <dbReference type="EMBL" id="PSR23138.1"/>
    </source>
</evidence>
<dbReference type="InterPro" id="IPR036374">
    <property type="entry name" value="OxRdtase_Mopterin-bd_sf"/>
</dbReference>
<feature type="domain" description="Oxidoreductase molybdopterin-binding" evidence="2">
    <location>
        <begin position="187"/>
        <end position="331"/>
    </location>
</feature>
<dbReference type="AlphaFoldDB" id="A0A2T2WLM7"/>
<dbReference type="EMBL" id="PXYV01000008">
    <property type="protein sequence ID" value="PSR23138.1"/>
    <property type="molecule type" value="Genomic_DNA"/>
</dbReference>
<evidence type="ECO:0000313" key="4">
    <source>
        <dbReference type="Proteomes" id="UP000241848"/>
    </source>
</evidence>
<dbReference type="SUPFAM" id="SSF56524">
    <property type="entry name" value="Oxidoreductase molybdopterin-binding domain"/>
    <property type="match status" value="1"/>
</dbReference>
<feature type="transmembrane region" description="Helical" evidence="1">
    <location>
        <begin position="70"/>
        <end position="88"/>
    </location>
</feature>
<reference evidence="3 4" key="1">
    <citation type="journal article" date="2014" name="BMC Genomics">
        <title>Comparison of environmental and isolate Sulfobacillus genomes reveals diverse carbon, sulfur, nitrogen, and hydrogen metabolisms.</title>
        <authorList>
            <person name="Justice N.B."/>
            <person name="Norman A."/>
            <person name="Brown C.T."/>
            <person name="Singh A."/>
            <person name="Thomas B.C."/>
            <person name="Banfield J.F."/>
        </authorList>
    </citation>
    <scope>NUCLEOTIDE SEQUENCE [LARGE SCALE GENOMIC DNA]</scope>
    <source>
        <strain evidence="3">AMDSBA3</strain>
    </source>
</reference>
<dbReference type="Gene3D" id="3.90.420.10">
    <property type="entry name" value="Oxidoreductase, molybdopterin-binding domain"/>
    <property type="match status" value="1"/>
</dbReference>